<dbReference type="Proteomes" id="UP001633002">
    <property type="component" value="Unassembled WGS sequence"/>
</dbReference>
<feature type="transmembrane region" description="Helical" evidence="2">
    <location>
        <begin position="144"/>
        <end position="164"/>
    </location>
</feature>
<keyword evidence="2" id="KW-0812">Transmembrane</keyword>
<comment type="caution">
    <text evidence="3">The sequence shown here is derived from an EMBL/GenBank/DDBJ whole genome shotgun (WGS) entry which is preliminary data.</text>
</comment>
<dbReference type="AlphaFoldDB" id="A0ABD3HCE0"/>
<feature type="compositionally biased region" description="Basic and acidic residues" evidence="1">
    <location>
        <begin position="266"/>
        <end position="280"/>
    </location>
</feature>
<evidence type="ECO:0000313" key="3">
    <source>
        <dbReference type="EMBL" id="KAL3689018.1"/>
    </source>
</evidence>
<feature type="transmembrane region" description="Helical" evidence="2">
    <location>
        <begin position="12"/>
        <end position="31"/>
    </location>
</feature>
<feature type="compositionally biased region" description="Low complexity" evidence="1">
    <location>
        <begin position="248"/>
        <end position="258"/>
    </location>
</feature>
<feature type="transmembrane region" description="Helical" evidence="2">
    <location>
        <begin position="196"/>
        <end position="219"/>
    </location>
</feature>
<keyword evidence="4" id="KW-1185">Reference proteome</keyword>
<evidence type="ECO:0008006" key="5">
    <source>
        <dbReference type="Google" id="ProtNLM"/>
    </source>
</evidence>
<evidence type="ECO:0000313" key="4">
    <source>
        <dbReference type="Proteomes" id="UP001633002"/>
    </source>
</evidence>
<keyword evidence="2" id="KW-0472">Membrane</keyword>
<organism evidence="3 4">
    <name type="scientific">Riccia sorocarpa</name>
    <dbReference type="NCBI Taxonomy" id="122646"/>
    <lineage>
        <taxon>Eukaryota</taxon>
        <taxon>Viridiplantae</taxon>
        <taxon>Streptophyta</taxon>
        <taxon>Embryophyta</taxon>
        <taxon>Marchantiophyta</taxon>
        <taxon>Marchantiopsida</taxon>
        <taxon>Marchantiidae</taxon>
        <taxon>Marchantiales</taxon>
        <taxon>Ricciaceae</taxon>
        <taxon>Riccia</taxon>
    </lineage>
</organism>
<feature type="compositionally biased region" description="Polar residues" evidence="1">
    <location>
        <begin position="286"/>
        <end position="301"/>
    </location>
</feature>
<feature type="region of interest" description="Disordered" evidence="1">
    <location>
        <begin position="223"/>
        <end position="315"/>
    </location>
</feature>
<evidence type="ECO:0000256" key="2">
    <source>
        <dbReference type="SAM" id="Phobius"/>
    </source>
</evidence>
<name>A0ABD3HCE0_9MARC</name>
<accession>A0ABD3HCE0</accession>
<keyword evidence="2" id="KW-1133">Transmembrane helix</keyword>
<gene>
    <name evidence="3" type="ORF">R1sor_015327</name>
</gene>
<protein>
    <recommendedName>
        <fullName evidence="5">Tetraspanin-18</fullName>
    </recommendedName>
</protein>
<proteinExistence type="predicted"/>
<evidence type="ECO:0000256" key="1">
    <source>
        <dbReference type="SAM" id="MobiDB-lite"/>
    </source>
</evidence>
<sequence>MGCRGFLQCLLKLLNFLLTMAGAAIVLYALWMLNQWHKHQPDIPPSPAPSDDLTMIDNLVANARSAMEALNLPTESAVSESQPVETLTFLMDTPRKLGHSIFPDHLPAPWFIYAFLGVGIISLLITCTGHIAAETTSACCLSCYTLLIGLFLILQAAATATIFFDDNWRKDIPYDPTGQLDYITAFIKENYEICKWLGLGVVIVEALALLISLSLRAVLPRKSGYESDDDDYPPRSGRVPLNRQATSAGNPPAAGGPPENRPARGVPKDEWSKRMREKYGLDTGEFTYNPSESRRFQQPGTPATEEKKGGCCTIM</sequence>
<dbReference type="EMBL" id="JBJQOH010000004">
    <property type="protein sequence ID" value="KAL3689018.1"/>
    <property type="molecule type" value="Genomic_DNA"/>
</dbReference>
<feature type="transmembrane region" description="Helical" evidence="2">
    <location>
        <begin position="110"/>
        <end position="132"/>
    </location>
</feature>
<reference evidence="3 4" key="1">
    <citation type="submission" date="2024-09" db="EMBL/GenBank/DDBJ databases">
        <title>Chromosome-scale assembly of Riccia sorocarpa.</title>
        <authorList>
            <person name="Paukszto L."/>
        </authorList>
    </citation>
    <scope>NUCLEOTIDE SEQUENCE [LARGE SCALE GENOMIC DNA]</scope>
    <source>
        <strain evidence="3">LP-2024</strain>
        <tissue evidence="3">Aerial parts of the thallus</tissue>
    </source>
</reference>